<sequence>MRVWSDPFSPRNDK</sequence>
<evidence type="ECO:0000313" key="2">
    <source>
        <dbReference type="Proteomes" id="UP000194236"/>
    </source>
</evidence>
<dbReference type="EMBL" id="MUJZ01003688">
    <property type="protein sequence ID" value="OTF83440.1"/>
    <property type="molecule type" value="Genomic_DNA"/>
</dbReference>
<protein>
    <submittedName>
        <fullName evidence="1">Uncharacterized protein</fullName>
    </submittedName>
</protein>
<accession>A0A1Y3BR50</accession>
<reference evidence="1 2" key="1">
    <citation type="submission" date="2017-03" db="EMBL/GenBank/DDBJ databases">
        <title>Genome Survey of Euroglyphus maynei.</title>
        <authorList>
            <person name="Arlian L.G."/>
            <person name="Morgan M.S."/>
            <person name="Rider S.D."/>
        </authorList>
    </citation>
    <scope>NUCLEOTIDE SEQUENCE [LARGE SCALE GENOMIC DNA]</scope>
    <source>
        <strain evidence="1">Arlian Lab</strain>
        <tissue evidence="1">Whole body</tissue>
    </source>
</reference>
<comment type="caution">
    <text evidence="1">The sequence shown here is derived from an EMBL/GenBank/DDBJ whole genome shotgun (WGS) entry which is preliminary data.</text>
</comment>
<evidence type="ECO:0000313" key="1">
    <source>
        <dbReference type="EMBL" id="OTF83440.1"/>
    </source>
</evidence>
<name>A0A1Y3BR50_EURMA</name>
<organism evidence="1 2">
    <name type="scientific">Euroglyphus maynei</name>
    <name type="common">Mayne's house dust mite</name>
    <dbReference type="NCBI Taxonomy" id="6958"/>
    <lineage>
        <taxon>Eukaryota</taxon>
        <taxon>Metazoa</taxon>
        <taxon>Ecdysozoa</taxon>
        <taxon>Arthropoda</taxon>
        <taxon>Chelicerata</taxon>
        <taxon>Arachnida</taxon>
        <taxon>Acari</taxon>
        <taxon>Acariformes</taxon>
        <taxon>Sarcoptiformes</taxon>
        <taxon>Astigmata</taxon>
        <taxon>Psoroptidia</taxon>
        <taxon>Analgoidea</taxon>
        <taxon>Pyroglyphidae</taxon>
        <taxon>Pyroglyphinae</taxon>
        <taxon>Euroglyphus</taxon>
    </lineage>
</organism>
<proteinExistence type="predicted"/>
<keyword evidence="2" id="KW-1185">Reference proteome</keyword>
<dbReference type="Proteomes" id="UP000194236">
    <property type="component" value="Unassembled WGS sequence"/>
</dbReference>
<gene>
    <name evidence="1" type="ORF">BLA29_015142</name>
</gene>